<feature type="signal peptide" evidence="7">
    <location>
        <begin position="1"/>
        <end position="24"/>
    </location>
</feature>
<sequence>METRDLGTLFLVGAVLSILCVVRADVQALQCANSQELQQSGVYWSCQNFGKVLVRQNTTFYLTVDAASATYQQFDINITLTSLYGDADLLVGTPGATSNLASTRNVGQDIVFVYRTELEAGQYSVVVLGYALETQYELTVDLVETPRELRPAAALALGQMMVSCCATDETACSALKAEYPEVASSDPDMNPDFCAMHGNVCSRSGYLLELGAFAGADLACEFPAASIMKVFTGLQRIDLSNNRITGNITTVAGTLANMTALKYVDLGYTELSGAFDTACGLASTKQLQQLNLISNALSGSIPSCVTSLPQMVELHLDSNQLTGTIPAFASSKSLVYFTAASQLGFLSGLSGEVPQSLGRIGQLGYLDVSGNMLTGTLPALASSQLITLRLAENFLSGTIPASYGSMNNLVSMELEGNQLEGTVPAALASMPALKLLDLSDNGLTGTLPADWSGASNLVMLLLDNNTFTGVLPASLANVETLVVLDVENNQLGGTLSDFAFQAAANRADLHSALRYFDIGNNTFAGDLTQADGLKRLAVFSNSAPTQITMDDMMLLAANTTTSQIRLRAEMTPRTFDIANNQFSGAFPGWLVDALADCIEDVTVILDGAKLICPNNGFQLDQSAPAGRLDGLMCYSASAPELITDATPMANITSMVHIEHHGLSSGAVAGIVILVLVLVGGLTGLGYWLYRRRQASSGAMFQPWDKYDAGASAGAAGAPTNVYASSKFGGRAVYPELDEVEMGSAARAQSPKSFQSVNLKSGRKLDLP</sequence>
<dbReference type="Pfam" id="PF00560">
    <property type="entry name" value="LRR_1"/>
    <property type="match status" value="1"/>
</dbReference>
<comment type="subcellular location">
    <subcellularLocation>
        <location evidence="1">Cytoplasm</location>
        <location evidence="1">Cytoskeleton</location>
        <location evidence="1">Cilium axoneme</location>
    </subcellularLocation>
</comment>
<dbReference type="PANTHER" id="PTHR48060">
    <property type="entry name" value="DNA DAMAGE-REPAIR/TOLERATION PROTEIN DRT100"/>
    <property type="match status" value="1"/>
</dbReference>
<evidence type="ECO:0000256" key="7">
    <source>
        <dbReference type="SAM" id="SignalP"/>
    </source>
</evidence>
<keyword evidence="9" id="KW-1185">Reference proteome</keyword>
<evidence type="ECO:0000256" key="3">
    <source>
        <dbReference type="ARBA" id="ARBA00022729"/>
    </source>
</evidence>
<organism evidence="8 9">
    <name type="scientific">Coccomyxa viridis</name>
    <dbReference type="NCBI Taxonomy" id="1274662"/>
    <lineage>
        <taxon>Eukaryota</taxon>
        <taxon>Viridiplantae</taxon>
        <taxon>Chlorophyta</taxon>
        <taxon>core chlorophytes</taxon>
        <taxon>Trebouxiophyceae</taxon>
        <taxon>Trebouxiophyceae incertae sedis</taxon>
        <taxon>Coccomyxaceae</taxon>
        <taxon>Coccomyxa</taxon>
    </lineage>
</organism>
<dbReference type="EMBL" id="CAUYUE010000012">
    <property type="protein sequence ID" value="CAK0785393.1"/>
    <property type="molecule type" value="Genomic_DNA"/>
</dbReference>
<proteinExistence type="predicted"/>
<feature type="transmembrane region" description="Helical" evidence="6">
    <location>
        <begin position="666"/>
        <end position="689"/>
    </location>
</feature>
<dbReference type="FunFam" id="3.80.10.10:FF:000041">
    <property type="entry name" value="LRR receptor-like serine/threonine-protein kinase ERECTA"/>
    <property type="match status" value="1"/>
</dbReference>
<comment type="caution">
    <text evidence="8">The sequence shown here is derived from an EMBL/GenBank/DDBJ whole genome shotgun (WGS) entry which is preliminary data.</text>
</comment>
<keyword evidence="4" id="KW-0677">Repeat</keyword>
<evidence type="ECO:0000313" key="9">
    <source>
        <dbReference type="Proteomes" id="UP001314263"/>
    </source>
</evidence>
<evidence type="ECO:0000313" key="8">
    <source>
        <dbReference type="EMBL" id="CAK0785393.1"/>
    </source>
</evidence>
<dbReference type="Gene3D" id="3.80.10.10">
    <property type="entry name" value="Ribonuclease Inhibitor"/>
    <property type="match status" value="1"/>
</dbReference>
<keyword evidence="6" id="KW-0472">Membrane</keyword>
<accession>A0AAV1IDQ4</accession>
<keyword evidence="3 7" id="KW-0732">Signal</keyword>
<keyword evidence="6" id="KW-0812">Transmembrane</keyword>
<evidence type="ECO:0000256" key="4">
    <source>
        <dbReference type="ARBA" id="ARBA00022737"/>
    </source>
</evidence>
<feature type="chain" id="PRO_5043584035" description="L domain-like protein" evidence="7">
    <location>
        <begin position="25"/>
        <end position="767"/>
    </location>
</feature>
<gene>
    <name evidence="8" type="ORF">CVIRNUC_008602</name>
</gene>
<dbReference type="InterPro" id="IPR032675">
    <property type="entry name" value="LRR_dom_sf"/>
</dbReference>
<evidence type="ECO:0000256" key="6">
    <source>
        <dbReference type="SAM" id="Phobius"/>
    </source>
</evidence>
<feature type="region of interest" description="Disordered" evidence="5">
    <location>
        <begin position="744"/>
        <end position="767"/>
    </location>
</feature>
<dbReference type="Pfam" id="PF13855">
    <property type="entry name" value="LRR_8"/>
    <property type="match status" value="1"/>
</dbReference>
<dbReference type="SUPFAM" id="SSF52058">
    <property type="entry name" value="L domain-like"/>
    <property type="match status" value="1"/>
</dbReference>
<keyword evidence="6" id="KW-1133">Transmembrane helix</keyword>
<reference evidence="8 9" key="1">
    <citation type="submission" date="2023-10" db="EMBL/GenBank/DDBJ databases">
        <authorList>
            <person name="Maclean D."/>
            <person name="Macfadyen A."/>
        </authorList>
    </citation>
    <scope>NUCLEOTIDE SEQUENCE [LARGE SCALE GENOMIC DNA]</scope>
</reference>
<evidence type="ECO:0008006" key="10">
    <source>
        <dbReference type="Google" id="ProtNLM"/>
    </source>
</evidence>
<dbReference type="Proteomes" id="UP001314263">
    <property type="component" value="Unassembled WGS sequence"/>
</dbReference>
<keyword evidence="2" id="KW-0433">Leucine-rich repeat</keyword>
<evidence type="ECO:0000256" key="5">
    <source>
        <dbReference type="SAM" id="MobiDB-lite"/>
    </source>
</evidence>
<dbReference type="PANTHER" id="PTHR48060:SF21">
    <property type="entry name" value="L DOMAIN-LIKE PROTEIN"/>
    <property type="match status" value="1"/>
</dbReference>
<feature type="compositionally biased region" description="Polar residues" evidence="5">
    <location>
        <begin position="749"/>
        <end position="758"/>
    </location>
</feature>
<dbReference type="AlphaFoldDB" id="A0AAV1IDQ4"/>
<evidence type="ECO:0000256" key="1">
    <source>
        <dbReference type="ARBA" id="ARBA00004430"/>
    </source>
</evidence>
<protein>
    <recommendedName>
        <fullName evidence="10">L domain-like protein</fullName>
    </recommendedName>
</protein>
<dbReference type="InterPro" id="IPR053211">
    <property type="entry name" value="DNA_repair-toleration"/>
</dbReference>
<dbReference type="GO" id="GO:0005930">
    <property type="term" value="C:axoneme"/>
    <property type="evidence" value="ECO:0007669"/>
    <property type="project" value="UniProtKB-SubCell"/>
</dbReference>
<name>A0AAV1IDQ4_9CHLO</name>
<evidence type="ECO:0000256" key="2">
    <source>
        <dbReference type="ARBA" id="ARBA00022614"/>
    </source>
</evidence>
<dbReference type="InterPro" id="IPR001611">
    <property type="entry name" value="Leu-rich_rpt"/>
</dbReference>